<feature type="region of interest" description="Disordered" evidence="1">
    <location>
        <begin position="319"/>
        <end position="339"/>
    </location>
</feature>
<dbReference type="EMBL" id="OX395128">
    <property type="protein sequence ID" value="CAI5770975.1"/>
    <property type="molecule type" value="Genomic_DNA"/>
</dbReference>
<dbReference type="InterPro" id="IPR029357">
    <property type="entry name" value="SPATA7"/>
</dbReference>
<dbReference type="AlphaFoldDB" id="A0AA35K3H6"/>
<protein>
    <recommendedName>
        <fullName evidence="4">Spermatogenesis associated 7</fullName>
    </recommendedName>
</protein>
<evidence type="ECO:0000256" key="1">
    <source>
        <dbReference type="SAM" id="MobiDB-lite"/>
    </source>
</evidence>
<keyword evidence="3" id="KW-1185">Reference proteome</keyword>
<dbReference type="GO" id="GO:0045494">
    <property type="term" value="P:photoreceptor cell maintenance"/>
    <property type="evidence" value="ECO:0007669"/>
    <property type="project" value="TreeGrafter"/>
</dbReference>
<name>A0AA35K3H6_9SAUR</name>
<dbReference type="GO" id="GO:0120200">
    <property type="term" value="C:rod photoreceptor outer segment"/>
    <property type="evidence" value="ECO:0007669"/>
    <property type="project" value="TreeGrafter"/>
</dbReference>
<dbReference type="GO" id="GO:0005930">
    <property type="term" value="C:axoneme"/>
    <property type="evidence" value="ECO:0007669"/>
    <property type="project" value="TreeGrafter"/>
</dbReference>
<reference evidence="2" key="1">
    <citation type="submission" date="2022-12" db="EMBL/GenBank/DDBJ databases">
        <authorList>
            <person name="Alioto T."/>
            <person name="Alioto T."/>
            <person name="Gomez Garrido J."/>
        </authorList>
    </citation>
    <scope>NUCLEOTIDE SEQUENCE</scope>
</reference>
<dbReference type="PANTHER" id="PTHR14917:SF3">
    <property type="entry name" value="SPERMATOGENESIS ASSOCIATED 7"/>
    <property type="match status" value="1"/>
</dbReference>
<dbReference type="Pfam" id="PF15244">
    <property type="entry name" value="HSD3"/>
    <property type="match status" value="2"/>
</dbReference>
<dbReference type="GO" id="GO:0036064">
    <property type="term" value="C:ciliary basal body"/>
    <property type="evidence" value="ECO:0007669"/>
    <property type="project" value="TreeGrafter"/>
</dbReference>
<gene>
    <name evidence="2" type="ORF">PODLI_1B031569</name>
</gene>
<dbReference type="Proteomes" id="UP001178461">
    <property type="component" value="Chromosome 3"/>
</dbReference>
<evidence type="ECO:0000313" key="2">
    <source>
        <dbReference type="EMBL" id="CAI5770975.1"/>
    </source>
</evidence>
<dbReference type="GO" id="GO:0120206">
    <property type="term" value="C:photoreceptor distal connecting cilium"/>
    <property type="evidence" value="ECO:0007669"/>
    <property type="project" value="TreeGrafter"/>
</dbReference>
<sequence>MKTEGSTTHGKTLWISLTLSSTGSSEEERAHNDRRLFWAGLCRLPERTLRNALTFLCAQNETVLAISAGVPDTMIPKYSLMGPFRGHMSIKSSSFSPSSSCKLSSQYIIQDHMSTHYRKLLSARAAVDSSAPKSLNTSIKYQDQQKREALIKAVEKYKKEMSQIPSGPPCHPRSVSTENCKWLQSSPTYTSSGQMRSMKKTEQHCPPCFKKMLSSSHSPVLRAEEAIHDIVQWSLSQTQNSGRSIFPQRPLSSTKSRLPVLSHARKKKLQIRQKNFFAADLLDRHAQWFTETVQPFTPRVLKTASKPYLSKYRYYNGPHGKKSPSLHQQSFKRPNKFNRSSEDECLRSYADYSVRHPVEKHPHNSISLHSLLLAKEEELKYLQFLQELASDILRRSCFRKEAVSHVFQMHTRKRRYDLDEVKMQRIFQALKDDLNICPHLPDSPVCYTCLKHRRSCLNTATTF</sequence>
<organism evidence="2 3">
    <name type="scientific">Podarcis lilfordi</name>
    <name type="common">Lilford's wall lizard</name>
    <dbReference type="NCBI Taxonomy" id="74358"/>
    <lineage>
        <taxon>Eukaryota</taxon>
        <taxon>Metazoa</taxon>
        <taxon>Chordata</taxon>
        <taxon>Craniata</taxon>
        <taxon>Vertebrata</taxon>
        <taxon>Euteleostomi</taxon>
        <taxon>Lepidosauria</taxon>
        <taxon>Squamata</taxon>
        <taxon>Bifurcata</taxon>
        <taxon>Unidentata</taxon>
        <taxon>Episquamata</taxon>
        <taxon>Laterata</taxon>
        <taxon>Lacertibaenia</taxon>
        <taxon>Lacertidae</taxon>
        <taxon>Podarcis</taxon>
    </lineage>
</organism>
<evidence type="ECO:0000313" key="3">
    <source>
        <dbReference type="Proteomes" id="UP001178461"/>
    </source>
</evidence>
<dbReference type="PANTHER" id="PTHR14917">
    <property type="entry name" value="SPERMATOGENESIS-ASSOCIATED PROTEIN 7"/>
    <property type="match status" value="1"/>
</dbReference>
<accession>A0AA35K3H6</accession>
<dbReference type="GO" id="GO:0000226">
    <property type="term" value="P:microtubule cytoskeleton organization"/>
    <property type="evidence" value="ECO:0007669"/>
    <property type="project" value="TreeGrafter"/>
</dbReference>
<evidence type="ECO:0008006" key="4">
    <source>
        <dbReference type="Google" id="ProtNLM"/>
    </source>
</evidence>
<proteinExistence type="predicted"/>